<organism evidence="2">
    <name type="scientific">marine sediment metagenome</name>
    <dbReference type="NCBI Taxonomy" id="412755"/>
    <lineage>
        <taxon>unclassified sequences</taxon>
        <taxon>metagenomes</taxon>
        <taxon>ecological metagenomes</taxon>
    </lineage>
</organism>
<protein>
    <recommendedName>
        <fullName evidence="3">Amino acid transporter</fullName>
    </recommendedName>
</protein>
<name>A0A0F9UVY0_9ZZZZ</name>
<keyword evidence="1" id="KW-0472">Membrane</keyword>
<sequence length="74" mass="8113">MAATLVAAWLIGSQTKRKRSWGFYCFILSNILWVIWGVYADAYALIALQIGLFVLNVRGTKKNEVTSDSGSTAG</sequence>
<evidence type="ECO:0008006" key="3">
    <source>
        <dbReference type="Google" id="ProtNLM"/>
    </source>
</evidence>
<keyword evidence="1" id="KW-0812">Transmembrane</keyword>
<dbReference type="EMBL" id="LAZR01000101">
    <property type="protein sequence ID" value="KKN91657.1"/>
    <property type="molecule type" value="Genomic_DNA"/>
</dbReference>
<evidence type="ECO:0000256" key="1">
    <source>
        <dbReference type="SAM" id="Phobius"/>
    </source>
</evidence>
<reference evidence="2" key="1">
    <citation type="journal article" date="2015" name="Nature">
        <title>Complex archaea that bridge the gap between prokaryotes and eukaryotes.</title>
        <authorList>
            <person name="Spang A."/>
            <person name="Saw J.H."/>
            <person name="Jorgensen S.L."/>
            <person name="Zaremba-Niedzwiedzka K."/>
            <person name="Martijn J."/>
            <person name="Lind A.E."/>
            <person name="van Eijk R."/>
            <person name="Schleper C."/>
            <person name="Guy L."/>
            <person name="Ettema T.J."/>
        </authorList>
    </citation>
    <scope>NUCLEOTIDE SEQUENCE</scope>
</reference>
<evidence type="ECO:0000313" key="2">
    <source>
        <dbReference type="EMBL" id="KKN91657.1"/>
    </source>
</evidence>
<keyword evidence="1" id="KW-1133">Transmembrane helix</keyword>
<feature type="transmembrane region" description="Helical" evidence="1">
    <location>
        <begin position="31"/>
        <end position="55"/>
    </location>
</feature>
<comment type="caution">
    <text evidence="2">The sequence shown here is derived from an EMBL/GenBank/DDBJ whole genome shotgun (WGS) entry which is preliminary data.</text>
</comment>
<gene>
    <name evidence="2" type="ORF">LCGC14_0215390</name>
</gene>
<proteinExistence type="predicted"/>
<accession>A0A0F9UVY0</accession>
<dbReference type="AlphaFoldDB" id="A0A0F9UVY0"/>